<reference evidence="4" key="1">
    <citation type="submission" date="2013-01" db="EMBL/GenBank/DDBJ databases">
        <title>Draft Genome Sequence of a Mulberry Tree, Morus notabilis C.K. Schneid.</title>
        <authorList>
            <person name="He N."/>
            <person name="Zhao S."/>
        </authorList>
    </citation>
    <scope>NUCLEOTIDE SEQUENCE</scope>
</reference>
<dbReference type="AlphaFoldDB" id="W9R0X6"/>
<keyword evidence="4" id="KW-1185">Reference proteome</keyword>
<sequence>MELRMLKKGSNFSGRRRKWLLILAALGVSSYGLYTVYNLPSVARKRKRLMKLFGALISMAELVSDSAETIGIVSRDLKEFLKSDSDELPKSLKQISKIARSEEFSESLSRLTEALTIGVLRGYESEAKNGSESATIQSFPDRVMDRIFSTAGTGFASVVVGSFARNLVMGFYSDRQSVNRPGTSNLSDIPEWLSLICSDKSRELMADCIRVFVSTAVAVYLDKTMDINFYDDVFTGLTNPKHQDKVRDILVSVCNGAVETLVKTSHRVLSSSSNSNSNSDISISSRPSCSIVDQSESPSGSIDEGFVKGSSVYKIQDSRWVGIVSSTLAVPSNRKFMLDVTGRVTFETVRSLVAFMLCRILDCLKRSFSVAHEEVVDRGLVVVRYFGAKSSVIVTICLALYLHIAAGTRVLLPA</sequence>
<dbReference type="InterPro" id="IPR019141">
    <property type="entry name" value="DUF2045"/>
</dbReference>
<proteinExistence type="predicted"/>
<dbReference type="Proteomes" id="UP000030645">
    <property type="component" value="Unassembled WGS sequence"/>
</dbReference>
<protein>
    <recommendedName>
        <fullName evidence="5">Protein PHLOEM PROTEIN 2-LIKE A10</fullName>
    </recommendedName>
</protein>
<reference evidence="2" key="2">
    <citation type="submission" date="2013-06" db="EMBL/GenBank/DDBJ databases">
        <title>Draft Genome Sequence of a Mulberry Tree, Morus notabilis C.K. Schn.</title>
        <authorList>
            <person name="He N."/>
            <person name="Zhao S."/>
        </authorList>
    </citation>
    <scope>NUCLEOTIDE SEQUENCE</scope>
</reference>
<dbReference type="PANTHER" id="PTHR21477:SF12">
    <property type="entry name" value="PROTEIN PHLOEM PROTEIN 2-LIKE A10"/>
    <property type="match status" value="1"/>
</dbReference>
<dbReference type="KEGG" id="mnt:21384002"/>
<evidence type="ECO:0000313" key="3">
    <source>
        <dbReference type="EMBL" id="EXC74972.1"/>
    </source>
</evidence>
<dbReference type="OrthoDB" id="1641131at2759"/>
<accession>W9R0X6</accession>
<organism evidence="2 4">
    <name type="scientific">Morus notabilis</name>
    <dbReference type="NCBI Taxonomy" id="981085"/>
    <lineage>
        <taxon>Eukaryota</taxon>
        <taxon>Viridiplantae</taxon>
        <taxon>Streptophyta</taxon>
        <taxon>Embryophyta</taxon>
        <taxon>Tracheophyta</taxon>
        <taxon>Spermatophyta</taxon>
        <taxon>Magnoliopsida</taxon>
        <taxon>eudicotyledons</taxon>
        <taxon>Gunneridae</taxon>
        <taxon>Pentapetalae</taxon>
        <taxon>rosids</taxon>
        <taxon>fabids</taxon>
        <taxon>Rosales</taxon>
        <taxon>Moraceae</taxon>
        <taxon>Moreae</taxon>
        <taxon>Morus</taxon>
    </lineage>
</organism>
<feature type="region of interest" description="Disordered" evidence="1">
    <location>
        <begin position="269"/>
        <end position="303"/>
    </location>
</feature>
<dbReference type="EMBL" id="KE646744">
    <property type="protein sequence ID" value="EXC74972.1"/>
    <property type="molecule type" value="Genomic_DNA"/>
</dbReference>
<dbReference type="KEGG" id="mnt:21385324"/>
<evidence type="ECO:0000256" key="1">
    <source>
        <dbReference type="SAM" id="MobiDB-lite"/>
    </source>
</evidence>
<evidence type="ECO:0000313" key="2">
    <source>
        <dbReference type="EMBL" id="EXB63114.1"/>
    </source>
</evidence>
<dbReference type="eggNOG" id="ENOG502QRNR">
    <property type="taxonomic scope" value="Eukaryota"/>
</dbReference>
<evidence type="ECO:0000313" key="4">
    <source>
        <dbReference type="Proteomes" id="UP000030645"/>
    </source>
</evidence>
<dbReference type="PANTHER" id="PTHR21477">
    <property type="entry name" value="ZGC:172139"/>
    <property type="match status" value="1"/>
</dbReference>
<feature type="compositionally biased region" description="Low complexity" evidence="1">
    <location>
        <begin position="270"/>
        <end position="291"/>
    </location>
</feature>
<evidence type="ECO:0008006" key="5">
    <source>
        <dbReference type="Google" id="ProtNLM"/>
    </source>
</evidence>
<name>W9R0X6_9ROSA</name>
<dbReference type="EMBL" id="KE344482">
    <property type="protein sequence ID" value="EXB63114.1"/>
    <property type="molecule type" value="Genomic_DNA"/>
</dbReference>
<gene>
    <name evidence="3" type="ORF">L484_000363</name>
    <name evidence="2" type="ORF">L484_001732</name>
</gene>